<dbReference type="Proteomes" id="UP001596137">
    <property type="component" value="Unassembled WGS sequence"/>
</dbReference>
<dbReference type="PANTHER" id="PTHR31157">
    <property type="entry name" value="SCP DOMAIN-CONTAINING PROTEIN"/>
    <property type="match status" value="1"/>
</dbReference>
<dbReference type="Pfam" id="PF00188">
    <property type="entry name" value="CAP"/>
    <property type="match status" value="1"/>
</dbReference>
<accession>A0ABW1NVI4</accession>
<keyword evidence="4" id="KW-1185">Reference proteome</keyword>
<proteinExistence type="predicted"/>
<dbReference type="InterPro" id="IPR014044">
    <property type="entry name" value="CAP_dom"/>
</dbReference>
<dbReference type="EMBL" id="JBHSRF010000108">
    <property type="protein sequence ID" value="MFC6086946.1"/>
    <property type="molecule type" value="Genomic_DNA"/>
</dbReference>
<evidence type="ECO:0000259" key="2">
    <source>
        <dbReference type="Pfam" id="PF00188"/>
    </source>
</evidence>
<feature type="domain" description="SCP" evidence="2">
    <location>
        <begin position="133"/>
        <end position="246"/>
    </location>
</feature>
<feature type="region of interest" description="Disordered" evidence="1">
    <location>
        <begin position="38"/>
        <end position="123"/>
    </location>
</feature>
<comment type="caution">
    <text evidence="3">The sequence shown here is derived from an EMBL/GenBank/DDBJ whole genome shotgun (WGS) entry which is preliminary data.</text>
</comment>
<reference evidence="4" key="1">
    <citation type="journal article" date="2019" name="Int. J. Syst. Evol. Microbiol.">
        <title>The Global Catalogue of Microorganisms (GCM) 10K type strain sequencing project: providing services to taxonomists for standard genome sequencing and annotation.</title>
        <authorList>
            <consortium name="The Broad Institute Genomics Platform"/>
            <consortium name="The Broad Institute Genome Sequencing Center for Infectious Disease"/>
            <person name="Wu L."/>
            <person name="Ma J."/>
        </authorList>
    </citation>
    <scope>NUCLEOTIDE SEQUENCE [LARGE SCALE GENOMIC DNA]</scope>
    <source>
        <strain evidence="4">JCM 30346</strain>
    </source>
</reference>
<dbReference type="CDD" id="cd05379">
    <property type="entry name" value="CAP_bacterial"/>
    <property type="match status" value="1"/>
</dbReference>
<dbReference type="SUPFAM" id="SSF55797">
    <property type="entry name" value="PR-1-like"/>
    <property type="match status" value="1"/>
</dbReference>
<dbReference type="PANTHER" id="PTHR31157:SF1">
    <property type="entry name" value="SCP DOMAIN-CONTAINING PROTEIN"/>
    <property type="match status" value="1"/>
</dbReference>
<organism evidence="3 4">
    <name type="scientific">Sphaerisporangium aureirubrum</name>
    <dbReference type="NCBI Taxonomy" id="1544736"/>
    <lineage>
        <taxon>Bacteria</taxon>
        <taxon>Bacillati</taxon>
        <taxon>Actinomycetota</taxon>
        <taxon>Actinomycetes</taxon>
        <taxon>Streptosporangiales</taxon>
        <taxon>Streptosporangiaceae</taxon>
        <taxon>Sphaerisporangium</taxon>
    </lineage>
</organism>
<dbReference type="RefSeq" id="WP_380762650.1">
    <property type="nucleotide sequence ID" value="NZ_JBHSRF010000108.1"/>
</dbReference>
<name>A0ABW1NVI4_9ACTN</name>
<dbReference type="InterPro" id="IPR035940">
    <property type="entry name" value="CAP_sf"/>
</dbReference>
<feature type="compositionally biased region" description="Gly residues" evidence="1">
    <location>
        <begin position="89"/>
        <end position="101"/>
    </location>
</feature>
<sequence length="249" mass="25761">MACLVGFLLGATAISWLDAAREAPRDIYLQPGTPTPMASRLLAAPEPAGGRPPLARVARPEVQPTGVTRPGPRATPSGAERPSNSIDGSGSGAGSGSGGTAGTKVGTVGGATDTGPSGAEGLPPAQLEAAAVRLTNQERTRRGCAPLRVDSRLTRSARAHSRDMAAKGYFDHTSPQGTTPWQRMARAGYSNSAAENIARGYSSAEETVRGWMNNAGHRRNILNCQISTVGVGVAYGGGDTWWTQDFGYS</sequence>
<evidence type="ECO:0000313" key="3">
    <source>
        <dbReference type="EMBL" id="MFC6086946.1"/>
    </source>
</evidence>
<protein>
    <submittedName>
        <fullName evidence="3">CAP domain-containing protein</fullName>
    </submittedName>
</protein>
<evidence type="ECO:0000256" key="1">
    <source>
        <dbReference type="SAM" id="MobiDB-lite"/>
    </source>
</evidence>
<gene>
    <name evidence="3" type="ORF">ACFP1K_37675</name>
</gene>
<feature type="compositionally biased region" description="Low complexity" evidence="1">
    <location>
        <begin position="102"/>
        <end position="115"/>
    </location>
</feature>
<dbReference type="Gene3D" id="3.40.33.10">
    <property type="entry name" value="CAP"/>
    <property type="match status" value="1"/>
</dbReference>
<evidence type="ECO:0000313" key="4">
    <source>
        <dbReference type="Proteomes" id="UP001596137"/>
    </source>
</evidence>